<dbReference type="AlphaFoldDB" id="A0A0Q3QTT9"/>
<comment type="caution">
    <text evidence="1">The sequence shown here is derived from an EMBL/GenBank/DDBJ whole genome shotgun (WGS) entry which is preliminary data.</text>
</comment>
<evidence type="ECO:0000313" key="1">
    <source>
        <dbReference type="EMBL" id="KQL20984.1"/>
    </source>
</evidence>
<proteinExistence type="predicted"/>
<organism evidence="1 2">
    <name type="scientific">Cytobacillus solani</name>
    <dbReference type="NCBI Taxonomy" id="1637975"/>
    <lineage>
        <taxon>Bacteria</taxon>
        <taxon>Bacillati</taxon>
        <taxon>Bacillota</taxon>
        <taxon>Bacilli</taxon>
        <taxon>Bacillales</taxon>
        <taxon>Bacillaceae</taxon>
        <taxon>Cytobacillus</taxon>
    </lineage>
</organism>
<name>A0A0Q3QTT9_9BACI</name>
<protein>
    <submittedName>
        <fullName evidence="1">Uncharacterized protein</fullName>
    </submittedName>
</protein>
<sequence>MDAKKMSELLEGYEQKAYAEGFGQDWLTDVGENLKIYMIDCQNNGVQPSFEGLMKWITDLHVKAMA</sequence>
<keyword evidence="2" id="KW-1185">Reference proteome</keyword>
<gene>
    <name evidence="1" type="ORF">AN957_21965</name>
</gene>
<dbReference type="EMBL" id="LJIX01000006">
    <property type="protein sequence ID" value="KQL20984.1"/>
    <property type="molecule type" value="Genomic_DNA"/>
</dbReference>
<dbReference type="PATRIC" id="fig|1637975.4.peg.4360"/>
<reference evidence="1 2" key="1">
    <citation type="submission" date="2015-09" db="EMBL/GenBank/DDBJ databases">
        <title>Genome sequencing project for genomic taxonomy and phylogenomics of Bacillus-like bacteria.</title>
        <authorList>
            <person name="Liu B."/>
            <person name="Wang J."/>
            <person name="Zhu Y."/>
            <person name="Liu G."/>
            <person name="Chen Q."/>
            <person name="Chen Z."/>
            <person name="Lan J."/>
            <person name="Che J."/>
            <person name="Ge C."/>
            <person name="Shi H."/>
            <person name="Pan Z."/>
            <person name="Liu X."/>
        </authorList>
    </citation>
    <scope>NUCLEOTIDE SEQUENCE [LARGE SCALE GENOMIC DNA]</scope>
    <source>
        <strain evidence="1 2">FJAT-18043</strain>
    </source>
</reference>
<dbReference type="Proteomes" id="UP000050996">
    <property type="component" value="Unassembled WGS sequence"/>
</dbReference>
<dbReference type="RefSeq" id="WP_053474578.1">
    <property type="nucleotide sequence ID" value="NZ_CP041305.1"/>
</dbReference>
<accession>A0A0Q3QTT9</accession>
<evidence type="ECO:0000313" key="2">
    <source>
        <dbReference type="Proteomes" id="UP000050996"/>
    </source>
</evidence>